<keyword evidence="7" id="KW-0560">Oxidoreductase</keyword>
<feature type="region of interest" description="Disordered" evidence="10">
    <location>
        <begin position="38"/>
        <end position="74"/>
    </location>
</feature>
<dbReference type="InterPro" id="IPR051395">
    <property type="entry name" value="Cytochrome_c_Peroxidase/MauG"/>
</dbReference>
<protein>
    <submittedName>
        <fullName evidence="12">Cytochrome c peroxidase</fullName>
    </submittedName>
</protein>
<dbReference type="PANTHER" id="PTHR30600:SF7">
    <property type="entry name" value="CYTOCHROME C PEROXIDASE-RELATED"/>
    <property type="match status" value="1"/>
</dbReference>
<name>A0A1T4MAW0_9GAMM</name>
<evidence type="ECO:0000256" key="7">
    <source>
        <dbReference type="ARBA" id="ARBA00023002"/>
    </source>
</evidence>
<dbReference type="GO" id="GO:0004130">
    <property type="term" value="F:cytochrome-c peroxidase activity"/>
    <property type="evidence" value="ECO:0007669"/>
    <property type="project" value="TreeGrafter"/>
</dbReference>
<dbReference type="InterPro" id="IPR004852">
    <property type="entry name" value="Di-haem_cyt_c_peroxidsae"/>
</dbReference>
<keyword evidence="3 12" id="KW-0575">Peroxidase</keyword>
<keyword evidence="5 9" id="KW-0479">Metal-binding</keyword>
<keyword evidence="2" id="KW-0813">Transport</keyword>
<evidence type="ECO:0000256" key="3">
    <source>
        <dbReference type="ARBA" id="ARBA00022559"/>
    </source>
</evidence>
<dbReference type="EMBL" id="FUXP01000001">
    <property type="protein sequence ID" value="SJZ64045.1"/>
    <property type="molecule type" value="Genomic_DNA"/>
</dbReference>
<gene>
    <name evidence="12" type="ORF">SAMN02745674_00349</name>
</gene>
<evidence type="ECO:0000313" key="12">
    <source>
        <dbReference type="EMBL" id="SJZ64045.1"/>
    </source>
</evidence>
<dbReference type="FunFam" id="1.10.760.10:FF:000004">
    <property type="entry name" value="Cytochrome c peroxidase"/>
    <property type="match status" value="1"/>
</dbReference>
<keyword evidence="4 9" id="KW-0349">Heme</keyword>
<sequence length="420" mass="43469">MERSRVVLDHSSPFRAPAARALALAVAAVLALAGCSEREPPAGGSGAGEAAGEQAPGVDSAGVAANAPASAAEGEVLPPAGSAVSAAGGELPGEPADELMAQARAIFKPIPARAEDPEGNPVTEEKVALGRQLWFDGRLSSSGVISCNTCHNVGMGGVDGVPTSIGHGFQKGPRNAPTVYNAVFNVAQFWDGRAEDLKAQAKGPIEAAVEMNARPEDVVATLESIPGYVEGFDRAFPGESGSLSYDNIARAIEAFEVTLVTPDAPFDRYLRGDADALDDAARRGLSTFIGKGCAACHNGVNVGGGAYFPFGVVERPGAELLPPGDRGRFDVTKTATDEYVFRASPLRNVALTAPYFHTGQVWSLTEAVEIMGSSQLGAELTAAEVGDIVSFLHALTGEVPEIEYPQLPMRSDDTPPPSGF</sequence>
<dbReference type="PROSITE" id="PS51257">
    <property type="entry name" value="PROKAR_LIPOPROTEIN"/>
    <property type="match status" value="1"/>
</dbReference>
<dbReference type="Proteomes" id="UP000190061">
    <property type="component" value="Unassembled WGS sequence"/>
</dbReference>
<organism evidence="12 13">
    <name type="scientific">Lysobacter spongiicola DSM 21749</name>
    <dbReference type="NCBI Taxonomy" id="1122188"/>
    <lineage>
        <taxon>Bacteria</taxon>
        <taxon>Pseudomonadati</taxon>
        <taxon>Pseudomonadota</taxon>
        <taxon>Gammaproteobacteria</taxon>
        <taxon>Lysobacterales</taxon>
        <taxon>Lysobacteraceae</taxon>
        <taxon>Novilysobacter</taxon>
    </lineage>
</organism>
<evidence type="ECO:0000256" key="2">
    <source>
        <dbReference type="ARBA" id="ARBA00022448"/>
    </source>
</evidence>
<evidence type="ECO:0000256" key="10">
    <source>
        <dbReference type="SAM" id="MobiDB-lite"/>
    </source>
</evidence>
<evidence type="ECO:0000259" key="11">
    <source>
        <dbReference type="PROSITE" id="PS51007"/>
    </source>
</evidence>
<dbReference type="GO" id="GO:0009055">
    <property type="term" value="F:electron transfer activity"/>
    <property type="evidence" value="ECO:0007669"/>
    <property type="project" value="InterPro"/>
</dbReference>
<evidence type="ECO:0000256" key="1">
    <source>
        <dbReference type="ARBA" id="ARBA00004196"/>
    </source>
</evidence>
<dbReference type="RefSeq" id="WP_327078545.1">
    <property type="nucleotide sequence ID" value="NZ_FUXP01000001.1"/>
</dbReference>
<dbReference type="Gene3D" id="1.10.760.10">
    <property type="entry name" value="Cytochrome c-like domain"/>
    <property type="match status" value="2"/>
</dbReference>
<evidence type="ECO:0000256" key="6">
    <source>
        <dbReference type="ARBA" id="ARBA00022982"/>
    </source>
</evidence>
<dbReference type="Pfam" id="PF03150">
    <property type="entry name" value="CCP_MauG"/>
    <property type="match status" value="1"/>
</dbReference>
<proteinExistence type="predicted"/>
<keyword evidence="8 9" id="KW-0408">Iron</keyword>
<dbReference type="GO" id="GO:0020037">
    <property type="term" value="F:heme binding"/>
    <property type="evidence" value="ECO:0007669"/>
    <property type="project" value="InterPro"/>
</dbReference>
<reference evidence="12 13" key="1">
    <citation type="submission" date="2017-02" db="EMBL/GenBank/DDBJ databases">
        <authorList>
            <person name="Peterson S.W."/>
        </authorList>
    </citation>
    <scope>NUCLEOTIDE SEQUENCE [LARGE SCALE GENOMIC DNA]</scope>
    <source>
        <strain evidence="12 13">DSM 21749</strain>
    </source>
</reference>
<dbReference type="PROSITE" id="PS51007">
    <property type="entry name" value="CYTC"/>
    <property type="match status" value="2"/>
</dbReference>
<feature type="domain" description="Cytochrome c" evidence="11">
    <location>
        <begin position="279"/>
        <end position="396"/>
    </location>
</feature>
<dbReference type="InterPro" id="IPR009056">
    <property type="entry name" value="Cyt_c-like_dom"/>
</dbReference>
<dbReference type="InterPro" id="IPR036909">
    <property type="entry name" value="Cyt_c-like_dom_sf"/>
</dbReference>
<dbReference type="GO" id="GO:0046872">
    <property type="term" value="F:metal ion binding"/>
    <property type="evidence" value="ECO:0007669"/>
    <property type="project" value="UniProtKB-KW"/>
</dbReference>
<keyword evidence="13" id="KW-1185">Reference proteome</keyword>
<evidence type="ECO:0000313" key="13">
    <source>
        <dbReference type="Proteomes" id="UP000190061"/>
    </source>
</evidence>
<keyword evidence="6" id="KW-0249">Electron transport</keyword>
<evidence type="ECO:0000256" key="4">
    <source>
        <dbReference type="ARBA" id="ARBA00022617"/>
    </source>
</evidence>
<evidence type="ECO:0000256" key="9">
    <source>
        <dbReference type="PROSITE-ProRule" id="PRU00433"/>
    </source>
</evidence>
<dbReference type="GO" id="GO:0030313">
    <property type="term" value="C:cell envelope"/>
    <property type="evidence" value="ECO:0007669"/>
    <property type="project" value="UniProtKB-SubCell"/>
</dbReference>
<feature type="domain" description="Cytochrome c" evidence="11">
    <location>
        <begin position="125"/>
        <end position="256"/>
    </location>
</feature>
<feature type="compositionally biased region" description="Low complexity" evidence="10">
    <location>
        <begin position="50"/>
        <end position="74"/>
    </location>
</feature>
<evidence type="ECO:0000256" key="5">
    <source>
        <dbReference type="ARBA" id="ARBA00022723"/>
    </source>
</evidence>
<evidence type="ECO:0000256" key="8">
    <source>
        <dbReference type="ARBA" id="ARBA00023004"/>
    </source>
</evidence>
<dbReference type="SUPFAM" id="SSF46626">
    <property type="entry name" value="Cytochrome c"/>
    <property type="match status" value="2"/>
</dbReference>
<dbReference type="AlphaFoldDB" id="A0A1T4MAW0"/>
<dbReference type="PANTHER" id="PTHR30600">
    <property type="entry name" value="CYTOCHROME C PEROXIDASE-RELATED"/>
    <property type="match status" value="1"/>
</dbReference>
<dbReference type="STRING" id="1122188.SAMN02745674_00349"/>
<comment type="subcellular location">
    <subcellularLocation>
        <location evidence="1">Cell envelope</location>
    </subcellularLocation>
</comment>
<accession>A0A1T4MAW0</accession>